<accession>A0ABQ2EZP2</accession>
<protein>
    <recommendedName>
        <fullName evidence="3">PilZ domain-containing protein</fullName>
    </recommendedName>
</protein>
<dbReference type="Proteomes" id="UP000647587">
    <property type="component" value="Unassembled WGS sequence"/>
</dbReference>
<gene>
    <name evidence="1" type="ORF">GCM10008955_32820</name>
</gene>
<reference evidence="2" key="1">
    <citation type="journal article" date="2019" name="Int. J. Syst. Evol. Microbiol.">
        <title>The Global Catalogue of Microorganisms (GCM) 10K type strain sequencing project: providing services to taxonomists for standard genome sequencing and annotation.</title>
        <authorList>
            <consortium name="The Broad Institute Genomics Platform"/>
            <consortium name="The Broad Institute Genome Sequencing Center for Infectious Disease"/>
            <person name="Wu L."/>
            <person name="Ma J."/>
        </authorList>
    </citation>
    <scope>NUCLEOTIDE SEQUENCE [LARGE SCALE GENOMIC DNA]</scope>
    <source>
        <strain evidence="2">JCM 30331</strain>
    </source>
</reference>
<evidence type="ECO:0008006" key="3">
    <source>
        <dbReference type="Google" id="ProtNLM"/>
    </source>
</evidence>
<keyword evidence="2" id="KW-1185">Reference proteome</keyword>
<comment type="caution">
    <text evidence="1">The sequence shown here is derived from an EMBL/GenBank/DDBJ whole genome shotgun (WGS) entry which is preliminary data.</text>
</comment>
<sequence>MGVDGVQVLAPARWRAGNVRGTSMTVERLPSTALPVPLAPEVRLALPVYAVRVTQDVLAADRGRFLVRLPLGKLDPSQVAPLILLAVTVDAKHPVMPDRQWVSAPRAKVKGGFLEFEVTGFLVDEALLFAAEHLAD</sequence>
<proteinExistence type="predicted"/>
<evidence type="ECO:0000313" key="2">
    <source>
        <dbReference type="Proteomes" id="UP000647587"/>
    </source>
</evidence>
<name>A0ABQ2EZP2_9DEIO</name>
<organism evidence="1 2">
    <name type="scientific">Deinococcus malanensis</name>
    <dbReference type="NCBI Taxonomy" id="1706855"/>
    <lineage>
        <taxon>Bacteria</taxon>
        <taxon>Thermotogati</taxon>
        <taxon>Deinococcota</taxon>
        <taxon>Deinococci</taxon>
        <taxon>Deinococcales</taxon>
        <taxon>Deinococcaceae</taxon>
        <taxon>Deinococcus</taxon>
    </lineage>
</organism>
<evidence type="ECO:0000313" key="1">
    <source>
        <dbReference type="EMBL" id="GGK36404.1"/>
    </source>
</evidence>
<dbReference type="EMBL" id="BMPP01000016">
    <property type="protein sequence ID" value="GGK36404.1"/>
    <property type="molecule type" value="Genomic_DNA"/>
</dbReference>